<organism evidence="1 2">
    <name type="scientific">Thermoanaerobacter siderophilus SR4</name>
    <dbReference type="NCBI Taxonomy" id="880478"/>
    <lineage>
        <taxon>Bacteria</taxon>
        <taxon>Bacillati</taxon>
        <taxon>Bacillota</taxon>
        <taxon>Clostridia</taxon>
        <taxon>Thermoanaerobacterales</taxon>
        <taxon>Thermoanaerobacteraceae</taxon>
        <taxon>Thermoanaerobacter</taxon>
    </lineage>
</organism>
<proteinExistence type="predicted"/>
<protein>
    <submittedName>
        <fullName evidence="1">Uncharacterized protein</fullName>
    </submittedName>
</protein>
<dbReference type="HOGENOM" id="CLU_3359035_0_0_9"/>
<evidence type="ECO:0000313" key="1">
    <source>
        <dbReference type="EMBL" id="EIW00911.1"/>
    </source>
</evidence>
<dbReference type="Proteomes" id="UP000005110">
    <property type="component" value="Chromosome"/>
</dbReference>
<dbReference type="EMBL" id="CM001486">
    <property type="protein sequence ID" value="EIW00911.1"/>
    <property type="molecule type" value="Genomic_DNA"/>
</dbReference>
<keyword evidence="2" id="KW-1185">Reference proteome</keyword>
<accession>I9KVK0</accession>
<name>I9KVK0_9THEO</name>
<reference evidence="1 2" key="1">
    <citation type="submission" date="2012-02" db="EMBL/GenBank/DDBJ databases">
        <title>Improved High-Quality Draft sequence of Thermoanaerobacter siderophilus SR4.</title>
        <authorList>
            <consortium name="US DOE Joint Genome Institute"/>
            <person name="Lucas S."/>
            <person name="Han J."/>
            <person name="Lapidus A."/>
            <person name="Cheng J.-F."/>
            <person name="Goodwin L."/>
            <person name="Pitluck S."/>
            <person name="Peters L."/>
            <person name="Detter J.C."/>
            <person name="Han C."/>
            <person name="Tapia R."/>
            <person name="Land M."/>
            <person name="Hauser L."/>
            <person name="Kyrpides N."/>
            <person name="Ivanova N."/>
            <person name="Pagani I."/>
            <person name="Hemme C."/>
            <person name="Woyke T."/>
        </authorList>
    </citation>
    <scope>NUCLEOTIDE SEQUENCE [LARGE SCALE GENOMIC DNA]</scope>
    <source>
        <strain evidence="1 2">SR4</strain>
    </source>
</reference>
<sequence length="36" mass="4257">MREVINKTAKSPIRRKRFRNVKATKMSNDKIIAEII</sequence>
<evidence type="ECO:0000313" key="2">
    <source>
        <dbReference type="Proteomes" id="UP000005110"/>
    </source>
</evidence>
<gene>
    <name evidence="1" type="ORF">ThesiDRAFT1_2040</name>
</gene>
<dbReference type="AlphaFoldDB" id="I9KVK0"/>